<feature type="non-terminal residue" evidence="1">
    <location>
        <position position="96"/>
    </location>
</feature>
<proteinExistence type="predicted"/>
<dbReference type="Proteomes" id="UP000276982">
    <property type="component" value="Unassembled WGS sequence"/>
</dbReference>
<accession>A0A3P3Q880</accession>
<evidence type="ECO:0000313" key="1">
    <source>
        <dbReference type="EMBL" id="RRJ17376.1"/>
    </source>
</evidence>
<dbReference type="EMBL" id="RRCM01000001">
    <property type="protein sequence ID" value="RRJ17376.1"/>
    <property type="molecule type" value="Genomic_DNA"/>
</dbReference>
<organism evidence="1 2">
    <name type="scientific">Lachnoanaerobaculum orale</name>
    <dbReference type="NCBI Taxonomy" id="979627"/>
    <lineage>
        <taxon>Bacteria</taxon>
        <taxon>Bacillati</taxon>
        <taxon>Bacillota</taxon>
        <taxon>Clostridia</taxon>
        <taxon>Lachnospirales</taxon>
        <taxon>Lachnospiraceae</taxon>
        <taxon>Lachnoanaerobaculum</taxon>
    </lineage>
</organism>
<keyword evidence="2" id="KW-1185">Reference proteome</keyword>
<sequence length="96" mass="10881">MSNIMDCPYGHRFSKTRYGTICPHCGFDLDTPEKVYVNLRKECGLSLKEERPVCAWLACIEGARRGKSYVISFGENFIGTDRDNEIQVLGDEKMLG</sequence>
<name>A0A3P3Q880_9FIRM</name>
<reference evidence="1 2" key="1">
    <citation type="submission" date="2018-11" db="EMBL/GenBank/DDBJ databases">
        <title>Genome sequencing of Lachnoanaerobaculum orale DSM 24553T.</title>
        <authorList>
            <person name="Kook J.-K."/>
            <person name="Park S.-N."/>
            <person name="Lim Y.K."/>
        </authorList>
    </citation>
    <scope>NUCLEOTIDE SEQUENCE [LARGE SCALE GENOMIC DNA]</scope>
    <source>
        <strain evidence="1 2">DSM 24553</strain>
    </source>
</reference>
<gene>
    <name evidence="1" type="ORF">EHW90_10115</name>
</gene>
<evidence type="ECO:0000313" key="2">
    <source>
        <dbReference type="Proteomes" id="UP000276982"/>
    </source>
</evidence>
<comment type="caution">
    <text evidence="1">The sequence shown here is derived from an EMBL/GenBank/DDBJ whole genome shotgun (WGS) entry which is preliminary data.</text>
</comment>
<dbReference type="AlphaFoldDB" id="A0A3P3Q880"/>
<protein>
    <submittedName>
        <fullName evidence="1">Uncharacterized protein</fullName>
    </submittedName>
</protein>